<evidence type="ECO:0000313" key="1">
    <source>
        <dbReference type="EMBL" id="EQD53231.1"/>
    </source>
</evidence>
<gene>
    <name evidence="1" type="ORF">B1B_10359</name>
</gene>
<organism evidence="1">
    <name type="scientific">mine drainage metagenome</name>
    <dbReference type="NCBI Taxonomy" id="410659"/>
    <lineage>
        <taxon>unclassified sequences</taxon>
        <taxon>metagenomes</taxon>
        <taxon>ecological metagenomes</taxon>
    </lineage>
</organism>
<proteinExistence type="predicted"/>
<protein>
    <submittedName>
        <fullName evidence="1">Uncharacterized protein</fullName>
    </submittedName>
</protein>
<comment type="caution">
    <text evidence="1">The sequence shown here is derived from an EMBL/GenBank/DDBJ whole genome shotgun (WGS) entry which is preliminary data.</text>
</comment>
<dbReference type="AlphaFoldDB" id="T0ZYE2"/>
<sequence>METRAFVRLVGEMLEAMDQRLAAARPVRDGFVVLSTDGFLFVFAPRADRVSPASVHQWLGTNEAPAERLVLFSPDPVSGAVREEVGEGGGTVVDGPAFVNLVQQLGIESPLLPPSPPVSGAPRGYYLPTVERLEAILGRARSWEESGVPALSLRFYRQAAALKPEYLPALIGVARSLAILGQWKEADAAWKEVQALHRDNPDARLGRAVVLGALGRTDREIRAYRGLVRDFPDLTAAHAGLLGALIESERWAEARGEVETMLRASPSDAHLRLLSALACERTGDAEGARLEVNTARALGLTSEAEATARQNVEASIRVARQRAVASPP</sequence>
<dbReference type="EMBL" id="AUZY01006792">
    <property type="protein sequence ID" value="EQD53231.1"/>
    <property type="molecule type" value="Genomic_DNA"/>
</dbReference>
<reference evidence="1" key="2">
    <citation type="journal article" date="2014" name="ISME J.">
        <title>Microbial stratification in low pH oxic and suboxic macroscopic growths along an acid mine drainage.</title>
        <authorList>
            <person name="Mendez-Garcia C."/>
            <person name="Mesa V."/>
            <person name="Sprenger R.R."/>
            <person name="Richter M."/>
            <person name="Diez M.S."/>
            <person name="Solano J."/>
            <person name="Bargiela R."/>
            <person name="Golyshina O.V."/>
            <person name="Manteca A."/>
            <person name="Ramos J.L."/>
            <person name="Gallego J.R."/>
            <person name="Llorente I."/>
            <person name="Martins Dos Santos V.A."/>
            <person name="Jensen O.N."/>
            <person name="Pelaez A.I."/>
            <person name="Sanchez J."/>
            <person name="Ferrer M."/>
        </authorList>
    </citation>
    <scope>NUCLEOTIDE SEQUENCE</scope>
</reference>
<dbReference type="InterPro" id="IPR011990">
    <property type="entry name" value="TPR-like_helical_dom_sf"/>
</dbReference>
<reference evidence="1" key="1">
    <citation type="submission" date="2013-08" db="EMBL/GenBank/DDBJ databases">
        <authorList>
            <person name="Mendez C."/>
            <person name="Richter M."/>
            <person name="Ferrer M."/>
            <person name="Sanchez J."/>
        </authorList>
    </citation>
    <scope>NUCLEOTIDE SEQUENCE</scope>
</reference>
<name>T0ZYE2_9ZZZZ</name>
<dbReference type="SUPFAM" id="SSF48452">
    <property type="entry name" value="TPR-like"/>
    <property type="match status" value="1"/>
</dbReference>
<accession>T0ZYE2</accession>
<dbReference type="Gene3D" id="1.25.40.10">
    <property type="entry name" value="Tetratricopeptide repeat domain"/>
    <property type="match status" value="1"/>
</dbReference>
<dbReference type="Pfam" id="PF13432">
    <property type="entry name" value="TPR_16"/>
    <property type="match status" value="2"/>
</dbReference>
<feature type="non-terminal residue" evidence="1">
    <location>
        <position position="328"/>
    </location>
</feature>